<accession>A0AAW5QSQ9</accession>
<protein>
    <submittedName>
        <fullName evidence="9">Glycosyltransferase</fullName>
        <ecNumber evidence="9">2.4.-.-</ecNumber>
    </submittedName>
</protein>
<dbReference type="PANTHER" id="PTHR43867:SF2">
    <property type="entry name" value="CELLULOSE SYNTHASE CATALYTIC SUBUNIT A [UDP-FORMING]"/>
    <property type="match status" value="1"/>
</dbReference>
<dbReference type="AlphaFoldDB" id="A0AAW5QSQ9"/>
<keyword evidence="5 8" id="KW-1133">Transmembrane helix</keyword>
<dbReference type="RefSeq" id="WP_261614260.1">
    <property type="nucleotide sequence ID" value="NZ_JALIDZ010000001.1"/>
</dbReference>
<keyword evidence="4 8" id="KW-0812">Transmembrane</keyword>
<dbReference type="CDD" id="cd06427">
    <property type="entry name" value="CESA_like_2"/>
    <property type="match status" value="1"/>
</dbReference>
<dbReference type="GO" id="GO:0016757">
    <property type="term" value="F:glycosyltransferase activity"/>
    <property type="evidence" value="ECO:0007669"/>
    <property type="project" value="UniProtKB-KW"/>
</dbReference>
<feature type="transmembrane region" description="Helical" evidence="8">
    <location>
        <begin position="591"/>
        <end position="610"/>
    </location>
</feature>
<dbReference type="Gene3D" id="3.90.550.10">
    <property type="entry name" value="Spore Coat Polysaccharide Biosynthesis Protein SpsA, Chain A"/>
    <property type="match status" value="1"/>
</dbReference>
<evidence type="ECO:0000256" key="4">
    <source>
        <dbReference type="ARBA" id="ARBA00022692"/>
    </source>
</evidence>
<feature type="region of interest" description="Disordered" evidence="7">
    <location>
        <begin position="234"/>
        <end position="254"/>
    </location>
</feature>
<evidence type="ECO:0000256" key="3">
    <source>
        <dbReference type="ARBA" id="ARBA00022679"/>
    </source>
</evidence>
<feature type="compositionally biased region" description="Basic and acidic residues" evidence="7">
    <location>
        <begin position="644"/>
        <end position="655"/>
    </location>
</feature>
<keyword evidence="10" id="KW-1185">Reference proteome</keyword>
<evidence type="ECO:0000256" key="2">
    <source>
        <dbReference type="ARBA" id="ARBA00022676"/>
    </source>
</evidence>
<feature type="transmembrane region" description="Helical" evidence="8">
    <location>
        <begin position="181"/>
        <end position="204"/>
    </location>
</feature>
<feature type="compositionally biased region" description="Low complexity" evidence="7">
    <location>
        <begin position="234"/>
        <end position="244"/>
    </location>
</feature>
<sequence>MTAEGAVRREAVADLPPDVAFLTGRLPLEALEEAVAEADRLGACAHELLLSRRLVSIDTYYRALSAAVGARFVSIVRLRFPADPFVGRDPALAARLGMLVVANGDGTEIACAPRGRQVAALVETLSARPFAARQLFITTPQALTDALVSCAQDHLVAVARNGGGLLHDGNSARRLLDRRQAVVLAAMPLVALLAALAFPVATLLALTGLFGLFFLGVIGLRLAAAVLGLMPSSLGSSLSGPPESSRTERSRPLSDHELPDYTVLVPLYREAALVPGLIAALARLDYPAHRLDIKIVTEADDAETLAVLRRAALPPQIQVVVVPDAAPKTKPKALGFALAFARGAFVTVFDAEDLPDPRQLRLAAERFAAESEDVVCLQARLAWYNWPESWFTRQLALEYASLFEVFLPALERLGLPFPLGGTSNHFRIRALKAVGGWDAYNVTEDADLGLRLARAGYRCKTLRSTTLEEAPVSFRPWLCQRTRWMKGWIQTYLVHMRAPGDLLRRLGPVRFLGIQAIFGGVVASAFVHPVFLVAIAVQVLRGDIFLNGGGSVDFAVNWIGMLNLIAGYAAGFALALAGLRHRPMWWLVPELALLPVYWLTMSIAAVRAVAQLCRAPHLWEKTEHGLTGMAPVPPDSQAYGKIGAGDRDRTDDIQLGKRRQPFDPVNPSSPSERPERILGCRNLPSRTVWTA</sequence>
<evidence type="ECO:0000256" key="1">
    <source>
        <dbReference type="ARBA" id="ARBA00004141"/>
    </source>
</evidence>
<feature type="region of interest" description="Disordered" evidence="7">
    <location>
        <begin position="633"/>
        <end position="677"/>
    </location>
</feature>
<evidence type="ECO:0000256" key="7">
    <source>
        <dbReference type="SAM" id="MobiDB-lite"/>
    </source>
</evidence>
<evidence type="ECO:0000256" key="6">
    <source>
        <dbReference type="ARBA" id="ARBA00023136"/>
    </source>
</evidence>
<dbReference type="PANTHER" id="PTHR43867">
    <property type="entry name" value="CELLULOSE SYNTHASE CATALYTIC SUBUNIT A [UDP-FORMING]"/>
    <property type="match status" value="1"/>
</dbReference>
<reference evidence="9 10" key="1">
    <citation type="submission" date="2022-04" db="EMBL/GenBank/DDBJ databases">
        <authorList>
            <person name="Ye Y.-Q."/>
            <person name="Du Z.-J."/>
        </authorList>
    </citation>
    <scope>NUCLEOTIDE SEQUENCE [LARGE SCALE GENOMIC DNA]</scope>
    <source>
        <strain evidence="9 10">A6E488</strain>
    </source>
</reference>
<dbReference type="SUPFAM" id="SSF53448">
    <property type="entry name" value="Nucleotide-diphospho-sugar transferases"/>
    <property type="match status" value="1"/>
</dbReference>
<dbReference type="Pfam" id="PF13641">
    <property type="entry name" value="Glyco_tranf_2_3"/>
    <property type="match status" value="1"/>
</dbReference>
<evidence type="ECO:0000256" key="5">
    <source>
        <dbReference type="ARBA" id="ARBA00022989"/>
    </source>
</evidence>
<dbReference type="InterPro" id="IPR029044">
    <property type="entry name" value="Nucleotide-diphossugar_trans"/>
</dbReference>
<dbReference type="EMBL" id="JALIDZ010000001">
    <property type="protein sequence ID" value="MCT8970698.1"/>
    <property type="molecule type" value="Genomic_DNA"/>
</dbReference>
<feature type="transmembrane region" description="Helical" evidence="8">
    <location>
        <begin position="511"/>
        <end position="535"/>
    </location>
</feature>
<evidence type="ECO:0000313" key="10">
    <source>
        <dbReference type="Proteomes" id="UP001320898"/>
    </source>
</evidence>
<feature type="transmembrane region" description="Helical" evidence="8">
    <location>
        <begin position="210"/>
        <end position="230"/>
    </location>
</feature>
<dbReference type="Proteomes" id="UP001320898">
    <property type="component" value="Unassembled WGS sequence"/>
</dbReference>
<comment type="caution">
    <text evidence="9">The sequence shown here is derived from an EMBL/GenBank/DDBJ whole genome shotgun (WGS) entry which is preliminary data.</text>
</comment>
<keyword evidence="2 9" id="KW-0328">Glycosyltransferase</keyword>
<dbReference type="InterPro" id="IPR050321">
    <property type="entry name" value="Glycosyltr_2/OpgH_subfam"/>
</dbReference>
<keyword evidence="3 9" id="KW-0808">Transferase</keyword>
<organism evidence="9 10">
    <name type="scientific">Microbaculum marinisediminis</name>
    <dbReference type="NCBI Taxonomy" id="2931392"/>
    <lineage>
        <taxon>Bacteria</taxon>
        <taxon>Pseudomonadati</taxon>
        <taxon>Pseudomonadota</taxon>
        <taxon>Alphaproteobacteria</taxon>
        <taxon>Hyphomicrobiales</taxon>
        <taxon>Tepidamorphaceae</taxon>
        <taxon>Microbaculum</taxon>
    </lineage>
</organism>
<evidence type="ECO:0000313" key="9">
    <source>
        <dbReference type="EMBL" id="MCT8970698.1"/>
    </source>
</evidence>
<dbReference type="EC" id="2.4.-.-" evidence="9"/>
<comment type="subcellular location">
    <subcellularLocation>
        <location evidence="1">Membrane</location>
        <topology evidence="1">Multi-pass membrane protein</topology>
    </subcellularLocation>
</comment>
<feature type="transmembrane region" description="Helical" evidence="8">
    <location>
        <begin position="555"/>
        <end position="579"/>
    </location>
</feature>
<gene>
    <name evidence="9" type="ORF">MUB46_02385</name>
</gene>
<dbReference type="GO" id="GO:0016020">
    <property type="term" value="C:membrane"/>
    <property type="evidence" value="ECO:0007669"/>
    <property type="project" value="UniProtKB-SubCell"/>
</dbReference>
<feature type="compositionally biased region" description="Basic and acidic residues" evidence="7">
    <location>
        <begin position="245"/>
        <end position="254"/>
    </location>
</feature>
<name>A0AAW5QSQ9_9HYPH</name>
<proteinExistence type="predicted"/>
<keyword evidence="6 8" id="KW-0472">Membrane</keyword>
<evidence type="ECO:0000256" key="8">
    <source>
        <dbReference type="SAM" id="Phobius"/>
    </source>
</evidence>